<dbReference type="Pfam" id="PF02721">
    <property type="entry name" value="DUF223"/>
    <property type="match status" value="1"/>
</dbReference>
<dbReference type="PANTHER" id="PTHR47165">
    <property type="entry name" value="OS03G0429900 PROTEIN"/>
    <property type="match status" value="1"/>
</dbReference>
<evidence type="ECO:0000313" key="2">
    <source>
        <dbReference type="EMBL" id="KZM87612.1"/>
    </source>
</evidence>
<name>A0A161ZKG8_DAUCS</name>
<evidence type="ECO:0000259" key="1">
    <source>
        <dbReference type="Pfam" id="PF02721"/>
    </source>
</evidence>
<dbReference type="STRING" id="79200.A0A161ZKG8"/>
<dbReference type="InterPro" id="IPR012340">
    <property type="entry name" value="NA-bd_OB-fold"/>
</dbReference>
<dbReference type="EMBL" id="LNRQ01000007">
    <property type="protein sequence ID" value="KZM87612.1"/>
    <property type="molecule type" value="Genomic_DNA"/>
</dbReference>
<dbReference type="Gramene" id="KZM87612">
    <property type="protein sequence ID" value="KZM87612"/>
    <property type="gene ID" value="DCAR_024728"/>
</dbReference>
<dbReference type="InterPro" id="IPR003871">
    <property type="entry name" value="RFA1B/D_OB_1st"/>
</dbReference>
<sequence>MFNRLNSLQLSRTDWKIKIRVTRAWDSFSSSHEFIGMNLIMDFHVHAFVIPEALEGLDHPFYEGGMYIIENFMTRRAIGTLRPVTSEICIILNEGSIVTNIPLEIVRFPRYKFEITEIGDIYSVARNLAPGQPPIYALDIVGIILDKGETVVEATTPGMRQSIHFNLYDGRNMIRVVFNDEKVTLLGHIFDGDYQLDPIVILTSMRPHFRNGVLQVSSTEATKVYANIRYHVVWQIRQRIMFNSLRSLELSKTDWKIKIRVNRTWNSFSTNRELIGMNMILLDIEDYHIHAFVVAEACASLGSYFFEGNMYIIENFATRRSIGYLRPVTSAMCIILNESTSVTPVPLELGLIARHKFEITELGDVYSIIRNLAPDQLPLYALDVLGVMLDIGDVKVEDSAATPRTCVRFNLYDGRNMTRVVCSGEIVQSLLPILEGDFQTNPIVILSSMKPHFHKGVLQLSSTSASKAYINISYDAVSQMRRRLIDQC</sequence>
<reference evidence="3" key="2">
    <citation type="submission" date="2022-03" db="EMBL/GenBank/DDBJ databases">
        <title>Draft title - Genomic analysis of global carrot germplasm unveils the trajectory of domestication and the origin of high carotenoid orange carrot.</title>
        <authorList>
            <person name="Iorizzo M."/>
            <person name="Ellison S."/>
            <person name="Senalik D."/>
            <person name="Macko-Podgorni A."/>
            <person name="Grzebelus D."/>
            <person name="Bostan H."/>
            <person name="Rolling W."/>
            <person name="Curaba J."/>
            <person name="Simon P."/>
        </authorList>
    </citation>
    <scope>NUCLEOTIDE SEQUENCE</scope>
    <source>
        <tissue evidence="3">Leaf</tissue>
    </source>
</reference>
<dbReference type="EMBL" id="CP093349">
    <property type="protein sequence ID" value="WOH08961.1"/>
    <property type="molecule type" value="Genomic_DNA"/>
</dbReference>
<organism evidence="2">
    <name type="scientific">Daucus carota subsp. sativus</name>
    <name type="common">Carrot</name>
    <dbReference type="NCBI Taxonomy" id="79200"/>
    <lineage>
        <taxon>Eukaryota</taxon>
        <taxon>Viridiplantae</taxon>
        <taxon>Streptophyta</taxon>
        <taxon>Embryophyta</taxon>
        <taxon>Tracheophyta</taxon>
        <taxon>Spermatophyta</taxon>
        <taxon>Magnoliopsida</taxon>
        <taxon>eudicotyledons</taxon>
        <taxon>Gunneridae</taxon>
        <taxon>Pentapetalae</taxon>
        <taxon>asterids</taxon>
        <taxon>campanulids</taxon>
        <taxon>Apiales</taxon>
        <taxon>Apiaceae</taxon>
        <taxon>Apioideae</taxon>
        <taxon>Scandiceae</taxon>
        <taxon>Daucinae</taxon>
        <taxon>Daucus</taxon>
        <taxon>Daucus sect. Daucus</taxon>
    </lineage>
</organism>
<dbReference type="SUPFAM" id="SSF50249">
    <property type="entry name" value="Nucleic acid-binding proteins"/>
    <property type="match status" value="3"/>
</dbReference>
<proteinExistence type="predicted"/>
<accession>A0A161ZKG8</accession>
<feature type="domain" description="Replication protein A 70 kDa DNA-binding subunit B/D first OB fold" evidence="1">
    <location>
        <begin position="242"/>
        <end position="344"/>
    </location>
</feature>
<gene>
    <name evidence="2" type="ORF">DCAR_024728</name>
    <name evidence="3" type="ORF">DCAR_0728412</name>
</gene>
<protein>
    <recommendedName>
        <fullName evidence="1">Replication protein A 70 kDa DNA-binding subunit B/D first OB fold domain-containing protein</fullName>
    </recommendedName>
</protein>
<dbReference type="PANTHER" id="PTHR47165:SF4">
    <property type="entry name" value="OS03G0429900 PROTEIN"/>
    <property type="match status" value="1"/>
</dbReference>
<reference evidence="2" key="1">
    <citation type="journal article" date="2016" name="Nat. Genet.">
        <title>A high-quality carrot genome assembly provides new insights into carotenoid accumulation and asterid genome evolution.</title>
        <authorList>
            <person name="Iorizzo M."/>
            <person name="Ellison S."/>
            <person name="Senalik D."/>
            <person name="Zeng P."/>
            <person name="Satapoomin P."/>
            <person name="Huang J."/>
            <person name="Bowman M."/>
            <person name="Iovene M."/>
            <person name="Sanseverino W."/>
            <person name="Cavagnaro P."/>
            <person name="Yildiz M."/>
            <person name="Macko-Podgorni A."/>
            <person name="Moranska E."/>
            <person name="Grzebelus E."/>
            <person name="Grzebelus D."/>
            <person name="Ashrafi H."/>
            <person name="Zheng Z."/>
            <person name="Cheng S."/>
            <person name="Spooner D."/>
            <person name="Van Deynze A."/>
            <person name="Simon P."/>
        </authorList>
    </citation>
    <scope>NUCLEOTIDE SEQUENCE [LARGE SCALE GENOMIC DNA]</scope>
    <source>
        <tissue evidence="2">Leaf</tissue>
    </source>
</reference>
<dbReference type="Gene3D" id="2.40.50.140">
    <property type="entry name" value="Nucleic acid-binding proteins"/>
    <property type="match status" value="4"/>
</dbReference>
<dbReference type="AlphaFoldDB" id="A0A161ZKG8"/>
<evidence type="ECO:0000313" key="3">
    <source>
        <dbReference type="EMBL" id="WOH08961.1"/>
    </source>
</evidence>
<dbReference type="Proteomes" id="UP000077755">
    <property type="component" value="Chromosome 7"/>
</dbReference>
<keyword evidence="4" id="KW-1185">Reference proteome</keyword>
<evidence type="ECO:0000313" key="4">
    <source>
        <dbReference type="Proteomes" id="UP000077755"/>
    </source>
</evidence>